<organism evidence="6 7">
    <name type="scientific">Fulvivirga marina</name>
    <dbReference type="NCBI Taxonomy" id="2494733"/>
    <lineage>
        <taxon>Bacteria</taxon>
        <taxon>Pseudomonadati</taxon>
        <taxon>Bacteroidota</taxon>
        <taxon>Cytophagia</taxon>
        <taxon>Cytophagales</taxon>
        <taxon>Fulvivirgaceae</taxon>
        <taxon>Fulvivirga</taxon>
    </lineage>
</organism>
<keyword evidence="4" id="KW-0238">DNA-binding</keyword>
<reference evidence="6" key="1">
    <citation type="submission" date="2021-01" db="EMBL/GenBank/DDBJ databases">
        <title>Fulvivirga kasyanovii gen. nov., sp nov., a novel member of the phylum Bacteroidetes isolated from seawater in a mussel farm.</title>
        <authorList>
            <person name="Zhao L.-H."/>
            <person name="Wang Z.-J."/>
        </authorList>
    </citation>
    <scope>NUCLEOTIDE SEQUENCE</scope>
    <source>
        <strain evidence="6">29W222</strain>
    </source>
</reference>
<evidence type="ECO:0000256" key="4">
    <source>
        <dbReference type="ARBA" id="ARBA00023125"/>
    </source>
</evidence>
<dbReference type="GO" id="GO:0006313">
    <property type="term" value="P:DNA transposition"/>
    <property type="evidence" value="ECO:0007669"/>
    <property type="project" value="InterPro"/>
</dbReference>
<evidence type="ECO:0000256" key="2">
    <source>
        <dbReference type="ARBA" id="ARBA00010961"/>
    </source>
</evidence>
<proteinExistence type="inferred from homology"/>
<evidence type="ECO:0000256" key="3">
    <source>
        <dbReference type="ARBA" id="ARBA00022578"/>
    </source>
</evidence>
<evidence type="ECO:0000313" key="7">
    <source>
        <dbReference type="Proteomes" id="UP000614216"/>
    </source>
</evidence>
<dbReference type="Proteomes" id="UP000614216">
    <property type="component" value="Unassembled WGS sequence"/>
</dbReference>
<evidence type="ECO:0000313" key="6">
    <source>
        <dbReference type="EMBL" id="MBL6447579.1"/>
    </source>
</evidence>
<comment type="caution">
    <text evidence="6">The sequence shown here is derived from an EMBL/GenBank/DDBJ whole genome shotgun (WGS) entry which is preliminary data.</text>
</comment>
<accession>A0A937FWX5</accession>
<dbReference type="GO" id="GO:0004803">
    <property type="term" value="F:transposase activity"/>
    <property type="evidence" value="ECO:0007669"/>
    <property type="project" value="InterPro"/>
</dbReference>
<keyword evidence="7" id="KW-1185">Reference proteome</keyword>
<gene>
    <name evidence="6" type="ORF">JMN32_14770</name>
</gene>
<dbReference type="Pfam" id="PF00872">
    <property type="entry name" value="Transposase_mut"/>
    <property type="match status" value="1"/>
</dbReference>
<dbReference type="AlphaFoldDB" id="A0A937FWX5"/>
<dbReference type="InterPro" id="IPR001207">
    <property type="entry name" value="Transposase_mutator"/>
</dbReference>
<protein>
    <submittedName>
        <fullName evidence="6">Transposase</fullName>
    </submittedName>
</protein>
<name>A0A937FWX5_9BACT</name>
<dbReference type="GO" id="GO:0003677">
    <property type="term" value="F:DNA binding"/>
    <property type="evidence" value="ECO:0007669"/>
    <property type="project" value="UniProtKB-KW"/>
</dbReference>
<comment type="function">
    <text evidence="1">Required for the transposition of the insertion element.</text>
</comment>
<dbReference type="EMBL" id="JAEUGD010000044">
    <property type="protein sequence ID" value="MBL6447579.1"/>
    <property type="molecule type" value="Genomic_DNA"/>
</dbReference>
<keyword evidence="3" id="KW-0815">Transposition</keyword>
<dbReference type="RefSeq" id="WP_202857119.1">
    <property type="nucleotide sequence ID" value="NZ_JAEUGD010000044.1"/>
</dbReference>
<sequence length="65" mass="7622">MKDLKQVYKANTKEQTSLELEGLSIKWGSKYPIVCRSWKKNWKLLTTYSSIHSSDTQANLYSQCY</sequence>
<keyword evidence="5" id="KW-0233">DNA recombination</keyword>
<comment type="similarity">
    <text evidence="2">Belongs to the transposase mutator family.</text>
</comment>
<evidence type="ECO:0000256" key="5">
    <source>
        <dbReference type="ARBA" id="ARBA00023172"/>
    </source>
</evidence>
<evidence type="ECO:0000256" key="1">
    <source>
        <dbReference type="ARBA" id="ARBA00002190"/>
    </source>
</evidence>